<keyword evidence="2" id="KW-1185">Reference proteome</keyword>
<evidence type="ECO:0000313" key="1">
    <source>
        <dbReference type="EMBL" id="CAK9100903.1"/>
    </source>
</evidence>
<gene>
    <name evidence="1" type="ORF">CCMP2556_LOCUS47617</name>
</gene>
<dbReference type="EMBL" id="CAXAMN010026139">
    <property type="protein sequence ID" value="CAK9100903.1"/>
    <property type="molecule type" value="Genomic_DNA"/>
</dbReference>
<name>A0ABP0RKM5_9DINO</name>
<protein>
    <submittedName>
        <fullName evidence="1">Uncharacterized protein</fullName>
    </submittedName>
</protein>
<reference evidence="1 2" key="1">
    <citation type="submission" date="2024-02" db="EMBL/GenBank/DDBJ databases">
        <authorList>
            <person name="Chen Y."/>
            <person name="Shah S."/>
            <person name="Dougan E. K."/>
            <person name="Thang M."/>
            <person name="Chan C."/>
        </authorList>
    </citation>
    <scope>NUCLEOTIDE SEQUENCE [LARGE SCALE GENOMIC DNA]</scope>
</reference>
<organism evidence="1 2">
    <name type="scientific">Durusdinium trenchii</name>
    <dbReference type="NCBI Taxonomy" id="1381693"/>
    <lineage>
        <taxon>Eukaryota</taxon>
        <taxon>Sar</taxon>
        <taxon>Alveolata</taxon>
        <taxon>Dinophyceae</taxon>
        <taxon>Suessiales</taxon>
        <taxon>Symbiodiniaceae</taxon>
        <taxon>Durusdinium</taxon>
    </lineage>
</organism>
<evidence type="ECO:0000313" key="2">
    <source>
        <dbReference type="Proteomes" id="UP001642484"/>
    </source>
</evidence>
<dbReference type="Proteomes" id="UP001642484">
    <property type="component" value="Unassembled WGS sequence"/>
</dbReference>
<sequence length="189" mass="21953">MWLFRPGRAVSRLGRPGGAGCLGTTPRVAPLASLVRPLRLVDTSPARLGTASMSAPRELSRTSPFSPLQLRTYNIQKVINWPRIKKNVLEVETKQRTTKNRNHAEVLKTFRLSRFGWERRRARLRGGNRRRRSWLDKKNSKKIEYVHRVDMLKMIRTATYFKLRIRDFPKDGNPNYRETRAIVGSHFGT</sequence>
<accession>A0ABP0RKM5</accession>
<comment type="caution">
    <text evidence="1">The sequence shown here is derived from an EMBL/GenBank/DDBJ whole genome shotgun (WGS) entry which is preliminary data.</text>
</comment>
<proteinExistence type="predicted"/>